<keyword evidence="9" id="KW-1185">Reference proteome</keyword>
<evidence type="ECO:0000313" key="9">
    <source>
        <dbReference type="Proteomes" id="UP000242525"/>
    </source>
</evidence>
<dbReference type="Pfam" id="PF07690">
    <property type="entry name" value="MFS_1"/>
    <property type="match status" value="1"/>
</dbReference>
<dbReference type="Proteomes" id="UP000242525">
    <property type="component" value="Unassembled WGS sequence"/>
</dbReference>
<dbReference type="GO" id="GO:0022857">
    <property type="term" value="F:transmembrane transporter activity"/>
    <property type="evidence" value="ECO:0007669"/>
    <property type="project" value="InterPro"/>
</dbReference>
<dbReference type="SUPFAM" id="SSF103473">
    <property type="entry name" value="MFS general substrate transporter"/>
    <property type="match status" value="1"/>
</dbReference>
<feature type="transmembrane region" description="Helical" evidence="6">
    <location>
        <begin position="378"/>
        <end position="397"/>
    </location>
</feature>
<protein>
    <recommendedName>
        <fullName evidence="7">Major facilitator superfamily (MFS) profile domain-containing protein</fullName>
    </recommendedName>
</protein>
<dbReference type="AlphaFoldDB" id="A0A0J9YHK6"/>
<feature type="transmembrane region" description="Helical" evidence="6">
    <location>
        <begin position="347"/>
        <end position="366"/>
    </location>
</feature>
<evidence type="ECO:0000259" key="7">
    <source>
        <dbReference type="PROSITE" id="PS50850"/>
    </source>
</evidence>
<comment type="subcellular location">
    <subcellularLocation>
        <location evidence="1">Membrane</location>
        <topology evidence="1">Multi-pass membrane protein</topology>
    </subcellularLocation>
</comment>
<feature type="transmembrane region" description="Helical" evidence="6">
    <location>
        <begin position="403"/>
        <end position="424"/>
    </location>
</feature>
<dbReference type="EMBL" id="CCBN010000001">
    <property type="protein sequence ID" value="CDO51416.1"/>
    <property type="molecule type" value="Genomic_DNA"/>
</dbReference>
<feature type="domain" description="Major facilitator superfamily (MFS) profile" evidence="7">
    <location>
        <begin position="70"/>
        <end position="528"/>
    </location>
</feature>
<sequence length="528" mass="58656">MEDKKEQVTFVEDISDTVLTESVNNTKQEVLTTSDGRSIVCPETGRYLSATELYPHIDEKKLLRKMDIRIVPTLALLYLMSFLDRGNIGNANIEGLSKDLGLTSQQYNMCLTVFFFTYCAFEVPSNWVMKKYLSPSTWLPTIMVAWGASMIGMGFVKNYAGLLVTRILLGATEAGLFPGVAYFLTQWYCNQELQFRQALFFSAASVAGAFSGLLAFGIAKMDGVGGLEGWRWIFILEGILTVLVACLAYYWLYDYPSTAKFLTAEEKAFVQHRLIYDSHVKGASVGGVQFVENTEVDRKYVKAAFLDWQLVFHIINFWGIGVPLYGISLFLPTILRGLGYSVNKSQLMTIPIYITASVLSVIQAWVSDRLGKRAPFIVLGFVLILIGMLMAICSNPATHPMVVYGGVYITCAGIYPAFPGVIAWNANNQSGSYKRAIAMAIHIGVGNMSGAIAANIYRGKDAPRFILGHSVVIGFVCCGIISSGLLMMFYKMANKRRDAELNSGKYDNDSIDELIKLGDKSPYFRYRF</sequence>
<keyword evidence="3 6" id="KW-0812">Transmembrane</keyword>
<dbReference type="PROSITE" id="PS50850">
    <property type="entry name" value="MFS"/>
    <property type="match status" value="1"/>
</dbReference>
<dbReference type="InterPro" id="IPR036259">
    <property type="entry name" value="MFS_trans_sf"/>
</dbReference>
<dbReference type="FunFam" id="1.20.1250.20:FF:000068">
    <property type="entry name" value="MFS general substrate transporter"/>
    <property type="match status" value="1"/>
</dbReference>
<feature type="transmembrane region" description="Helical" evidence="6">
    <location>
        <begin position="197"/>
        <end position="218"/>
    </location>
</feature>
<evidence type="ECO:0000256" key="6">
    <source>
        <dbReference type="SAM" id="Phobius"/>
    </source>
</evidence>
<proteinExistence type="predicted"/>
<evidence type="ECO:0000256" key="5">
    <source>
        <dbReference type="ARBA" id="ARBA00023136"/>
    </source>
</evidence>
<dbReference type="FunFam" id="1.20.1250.20:FF:000034">
    <property type="entry name" value="MFS general substrate transporter"/>
    <property type="match status" value="1"/>
</dbReference>
<gene>
    <name evidence="8" type="ORF">BN980_GECA01s05895g</name>
</gene>
<evidence type="ECO:0000313" key="8">
    <source>
        <dbReference type="EMBL" id="CDO51416.1"/>
    </source>
</evidence>
<evidence type="ECO:0000256" key="2">
    <source>
        <dbReference type="ARBA" id="ARBA00022448"/>
    </source>
</evidence>
<dbReference type="PANTHER" id="PTHR43791:SF18">
    <property type="entry name" value="NICOTINIC ACID TRANSPORTER TNA1, PUTATIVE (AFU_ORTHOLOGUE AFUA_3G03820)-RELATED"/>
    <property type="match status" value="1"/>
</dbReference>
<dbReference type="InterPro" id="IPR020846">
    <property type="entry name" value="MFS_dom"/>
</dbReference>
<feature type="transmembrane region" description="Helical" evidence="6">
    <location>
        <begin position="310"/>
        <end position="335"/>
    </location>
</feature>
<name>A0A0J9YHK6_GEOCN</name>
<dbReference type="OrthoDB" id="2962993at2759"/>
<dbReference type="GO" id="GO:0016020">
    <property type="term" value="C:membrane"/>
    <property type="evidence" value="ECO:0007669"/>
    <property type="project" value="UniProtKB-SubCell"/>
</dbReference>
<keyword evidence="2" id="KW-0813">Transport</keyword>
<feature type="transmembrane region" description="Helical" evidence="6">
    <location>
        <begin position="162"/>
        <end position="185"/>
    </location>
</feature>
<dbReference type="InterPro" id="IPR011701">
    <property type="entry name" value="MFS"/>
</dbReference>
<feature type="transmembrane region" description="Helical" evidence="6">
    <location>
        <begin position="230"/>
        <end position="252"/>
    </location>
</feature>
<dbReference type="Gene3D" id="1.20.1250.20">
    <property type="entry name" value="MFS general substrate transporter like domains"/>
    <property type="match status" value="2"/>
</dbReference>
<accession>A0A0J9YHK6</accession>
<evidence type="ECO:0000256" key="1">
    <source>
        <dbReference type="ARBA" id="ARBA00004141"/>
    </source>
</evidence>
<keyword evidence="4 6" id="KW-1133">Transmembrane helix</keyword>
<feature type="transmembrane region" description="Helical" evidence="6">
    <location>
        <begin position="436"/>
        <end position="457"/>
    </location>
</feature>
<feature type="transmembrane region" description="Helical" evidence="6">
    <location>
        <begin position="469"/>
        <end position="490"/>
    </location>
</feature>
<dbReference type="STRING" id="1173061.A0A0J9YHK6"/>
<reference evidence="8" key="1">
    <citation type="submission" date="2014-03" db="EMBL/GenBank/DDBJ databases">
        <authorList>
            <person name="Casaregola S."/>
        </authorList>
    </citation>
    <scope>NUCLEOTIDE SEQUENCE [LARGE SCALE GENOMIC DNA]</scope>
    <source>
        <strain evidence="8">CLIB 918</strain>
    </source>
</reference>
<evidence type="ECO:0000256" key="3">
    <source>
        <dbReference type="ARBA" id="ARBA00022692"/>
    </source>
</evidence>
<organism evidence="8 9">
    <name type="scientific">Geotrichum candidum</name>
    <name type="common">Oospora lactis</name>
    <name type="synonym">Dipodascus geotrichum</name>
    <dbReference type="NCBI Taxonomy" id="1173061"/>
    <lineage>
        <taxon>Eukaryota</taxon>
        <taxon>Fungi</taxon>
        <taxon>Dikarya</taxon>
        <taxon>Ascomycota</taxon>
        <taxon>Saccharomycotina</taxon>
        <taxon>Dipodascomycetes</taxon>
        <taxon>Dipodascales</taxon>
        <taxon>Dipodascaceae</taxon>
        <taxon>Geotrichum</taxon>
    </lineage>
</organism>
<evidence type="ECO:0000256" key="4">
    <source>
        <dbReference type="ARBA" id="ARBA00022989"/>
    </source>
</evidence>
<comment type="caution">
    <text evidence="8">The sequence shown here is derived from an EMBL/GenBank/DDBJ whole genome shotgun (WGS) entry which is preliminary data.</text>
</comment>
<feature type="transmembrane region" description="Helical" evidence="6">
    <location>
        <begin position="106"/>
        <end position="125"/>
    </location>
</feature>
<keyword evidence="5 6" id="KW-0472">Membrane</keyword>
<dbReference type="PANTHER" id="PTHR43791">
    <property type="entry name" value="PERMEASE-RELATED"/>
    <property type="match status" value="1"/>
</dbReference>